<organism evidence="1 2">
    <name type="scientific">Dendrobium chrysotoxum</name>
    <name type="common">Orchid</name>
    <dbReference type="NCBI Taxonomy" id="161865"/>
    <lineage>
        <taxon>Eukaryota</taxon>
        <taxon>Viridiplantae</taxon>
        <taxon>Streptophyta</taxon>
        <taxon>Embryophyta</taxon>
        <taxon>Tracheophyta</taxon>
        <taxon>Spermatophyta</taxon>
        <taxon>Magnoliopsida</taxon>
        <taxon>Liliopsida</taxon>
        <taxon>Asparagales</taxon>
        <taxon>Orchidaceae</taxon>
        <taxon>Epidendroideae</taxon>
        <taxon>Malaxideae</taxon>
        <taxon>Dendrobiinae</taxon>
        <taxon>Dendrobium</taxon>
    </lineage>
</organism>
<reference evidence="1 2" key="1">
    <citation type="journal article" date="2021" name="Hortic Res">
        <title>Chromosome-scale assembly of the Dendrobium chrysotoxum genome enhances the understanding of orchid evolution.</title>
        <authorList>
            <person name="Zhang Y."/>
            <person name="Zhang G.Q."/>
            <person name="Zhang D."/>
            <person name="Liu X.D."/>
            <person name="Xu X.Y."/>
            <person name="Sun W.H."/>
            <person name="Yu X."/>
            <person name="Zhu X."/>
            <person name="Wang Z.W."/>
            <person name="Zhao X."/>
            <person name="Zhong W.Y."/>
            <person name="Chen H."/>
            <person name="Yin W.L."/>
            <person name="Huang T."/>
            <person name="Niu S.C."/>
            <person name="Liu Z.J."/>
        </authorList>
    </citation>
    <scope>NUCLEOTIDE SEQUENCE [LARGE SCALE GENOMIC DNA]</scope>
    <source>
        <strain evidence="1">Lindl</strain>
    </source>
</reference>
<comment type="caution">
    <text evidence="1">The sequence shown here is derived from an EMBL/GenBank/DDBJ whole genome shotgun (WGS) entry which is preliminary data.</text>
</comment>
<proteinExistence type="predicted"/>
<sequence length="59" mass="6598">MNPTFGDIPIPMGRMDISRRGGNKRELLAWLGSLLILRIANLQDLWMGGPLYSVGSRIE</sequence>
<dbReference type="AlphaFoldDB" id="A0AAV7FIX1"/>
<keyword evidence="2" id="KW-1185">Reference proteome</keyword>
<accession>A0AAV7FIX1</accession>
<protein>
    <submittedName>
        <fullName evidence="1">Uncharacterized protein</fullName>
    </submittedName>
</protein>
<evidence type="ECO:0000313" key="2">
    <source>
        <dbReference type="Proteomes" id="UP000775213"/>
    </source>
</evidence>
<dbReference type="EMBL" id="JAGFBR010000642">
    <property type="protein sequence ID" value="KAH0440166.1"/>
    <property type="molecule type" value="Genomic_DNA"/>
</dbReference>
<name>A0AAV7FIX1_DENCH</name>
<evidence type="ECO:0000313" key="1">
    <source>
        <dbReference type="EMBL" id="KAH0440166.1"/>
    </source>
</evidence>
<dbReference type="Proteomes" id="UP000775213">
    <property type="component" value="Unassembled WGS sequence"/>
</dbReference>
<gene>
    <name evidence="1" type="ORF">IEQ34_025713</name>
</gene>